<feature type="region of interest" description="Disordered" evidence="1">
    <location>
        <begin position="1"/>
        <end position="29"/>
    </location>
</feature>
<gene>
    <name evidence="2" type="ORF">NDU88_002560</name>
</gene>
<dbReference type="Proteomes" id="UP001066276">
    <property type="component" value="Chromosome 10"/>
</dbReference>
<name>A0AAV7M0Y1_PLEWA</name>
<evidence type="ECO:0000313" key="2">
    <source>
        <dbReference type="EMBL" id="KAJ1097441.1"/>
    </source>
</evidence>
<comment type="caution">
    <text evidence="2">The sequence shown here is derived from an EMBL/GenBank/DDBJ whole genome shotgun (WGS) entry which is preliminary data.</text>
</comment>
<reference evidence="2" key="1">
    <citation type="journal article" date="2022" name="bioRxiv">
        <title>Sequencing and chromosome-scale assembly of the giantPleurodeles waltlgenome.</title>
        <authorList>
            <person name="Brown T."/>
            <person name="Elewa A."/>
            <person name="Iarovenko S."/>
            <person name="Subramanian E."/>
            <person name="Araus A.J."/>
            <person name="Petzold A."/>
            <person name="Susuki M."/>
            <person name="Suzuki K.-i.T."/>
            <person name="Hayashi T."/>
            <person name="Toyoda A."/>
            <person name="Oliveira C."/>
            <person name="Osipova E."/>
            <person name="Leigh N.D."/>
            <person name="Simon A."/>
            <person name="Yun M.H."/>
        </authorList>
    </citation>
    <scope>NUCLEOTIDE SEQUENCE</scope>
    <source>
        <strain evidence="2">20211129_DDA</strain>
        <tissue evidence="2">Liver</tissue>
    </source>
</reference>
<dbReference type="EMBL" id="JANPWB010000014">
    <property type="protein sequence ID" value="KAJ1097441.1"/>
    <property type="molecule type" value="Genomic_DNA"/>
</dbReference>
<evidence type="ECO:0000256" key="1">
    <source>
        <dbReference type="SAM" id="MobiDB-lite"/>
    </source>
</evidence>
<sequence length="214" mass="23133">MNRGSYARPRLGPCPPNGTSTGREAVDPAKEIWTRRSVETAAGSLECGRVVTENARATVERAYLRDPRIISEEGVEETADLEMMNPAAMVVVRGRNVPGGPGDRETRFSWGWGSPQPLCVCGSETEDWLPEAWRPRPPPADSFSDPHSGSGEMERPYRRAAPQMSEHILAQRGQSNEEGTQGLAVESGSEECDCEFAQQGKESETGGTGARSGA</sequence>
<protein>
    <submittedName>
        <fullName evidence="2">Uncharacterized protein</fullName>
    </submittedName>
</protein>
<dbReference type="AlphaFoldDB" id="A0AAV7M0Y1"/>
<accession>A0AAV7M0Y1</accession>
<feature type="region of interest" description="Disordered" evidence="1">
    <location>
        <begin position="130"/>
        <end position="214"/>
    </location>
</feature>
<keyword evidence="3" id="KW-1185">Reference proteome</keyword>
<organism evidence="2 3">
    <name type="scientific">Pleurodeles waltl</name>
    <name type="common">Iberian ribbed newt</name>
    <dbReference type="NCBI Taxonomy" id="8319"/>
    <lineage>
        <taxon>Eukaryota</taxon>
        <taxon>Metazoa</taxon>
        <taxon>Chordata</taxon>
        <taxon>Craniata</taxon>
        <taxon>Vertebrata</taxon>
        <taxon>Euteleostomi</taxon>
        <taxon>Amphibia</taxon>
        <taxon>Batrachia</taxon>
        <taxon>Caudata</taxon>
        <taxon>Salamandroidea</taxon>
        <taxon>Salamandridae</taxon>
        <taxon>Pleurodelinae</taxon>
        <taxon>Pleurodeles</taxon>
    </lineage>
</organism>
<evidence type="ECO:0000313" key="3">
    <source>
        <dbReference type="Proteomes" id="UP001066276"/>
    </source>
</evidence>
<proteinExistence type="predicted"/>